<evidence type="ECO:0000313" key="2">
    <source>
        <dbReference type="EMBL" id="KAG4414261.1"/>
    </source>
</evidence>
<evidence type="ECO:0000313" key="3">
    <source>
        <dbReference type="Proteomes" id="UP000664132"/>
    </source>
</evidence>
<keyword evidence="3" id="KW-1185">Reference proteome</keyword>
<sequence length="161" mass="18369">MSTSAYGSCNEPMTPCSAFIDPKICTLRALQPSHLFWSATATDAMALRDQKFKAYSHRAPSSPPPQFEHHYDDHYTVSSKKPKFSVDPVEEQARPKQKQSPKVEFLTYFIAFFAVVFAMWCLSLIVSISSWQVPLVALVLICMKIVLFLVEWLGKKKEEFE</sequence>
<dbReference type="OrthoDB" id="3557085at2759"/>
<evidence type="ECO:0000256" key="1">
    <source>
        <dbReference type="SAM" id="Phobius"/>
    </source>
</evidence>
<feature type="transmembrane region" description="Helical" evidence="1">
    <location>
        <begin position="135"/>
        <end position="154"/>
    </location>
</feature>
<reference evidence="2" key="1">
    <citation type="submission" date="2021-02" db="EMBL/GenBank/DDBJ databases">
        <title>Genome sequence Cadophora malorum strain M34.</title>
        <authorList>
            <person name="Stefanovic E."/>
            <person name="Vu D."/>
            <person name="Scully C."/>
            <person name="Dijksterhuis J."/>
            <person name="Roader J."/>
            <person name="Houbraken J."/>
        </authorList>
    </citation>
    <scope>NUCLEOTIDE SEQUENCE</scope>
    <source>
        <strain evidence="2">M34</strain>
    </source>
</reference>
<dbReference type="Proteomes" id="UP000664132">
    <property type="component" value="Unassembled WGS sequence"/>
</dbReference>
<comment type="caution">
    <text evidence="2">The sequence shown here is derived from an EMBL/GenBank/DDBJ whole genome shotgun (WGS) entry which is preliminary data.</text>
</comment>
<protein>
    <submittedName>
        <fullName evidence="2">Uncharacterized protein</fullName>
    </submittedName>
</protein>
<keyword evidence="1" id="KW-0472">Membrane</keyword>
<name>A0A8H7T8J0_9HELO</name>
<organism evidence="2 3">
    <name type="scientific">Cadophora malorum</name>
    <dbReference type="NCBI Taxonomy" id="108018"/>
    <lineage>
        <taxon>Eukaryota</taxon>
        <taxon>Fungi</taxon>
        <taxon>Dikarya</taxon>
        <taxon>Ascomycota</taxon>
        <taxon>Pezizomycotina</taxon>
        <taxon>Leotiomycetes</taxon>
        <taxon>Helotiales</taxon>
        <taxon>Ploettnerulaceae</taxon>
        <taxon>Cadophora</taxon>
    </lineage>
</organism>
<proteinExistence type="predicted"/>
<keyword evidence="1" id="KW-0812">Transmembrane</keyword>
<accession>A0A8H7T8J0</accession>
<gene>
    <name evidence="2" type="ORF">IFR04_012599</name>
</gene>
<dbReference type="AlphaFoldDB" id="A0A8H7T8J0"/>
<keyword evidence="1" id="KW-1133">Transmembrane helix</keyword>
<feature type="transmembrane region" description="Helical" evidence="1">
    <location>
        <begin position="105"/>
        <end position="129"/>
    </location>
</feature>
<dbReference type="EMBL" id="JAFJYH010000273">
    <property type="protein sequence ID" value="KAG4414261.1"/>
    <property type="molecule type" value="Genomic_DNA"/>
</dbReference>